<evidence type="ECO:0000313" key="8">
    <source>
        <dbReference type="EMBL" id="MBB5203913.1"/>
    </source>
</evidence>
<sequence length="263" mass="28021">MLRRTLAALAAALLATAIAPAAAQGTAGKKLRIGVEGAYPPFSEVDAKGELKGFEIDLARAWCAQMKRECELVKTDFDGLIPALQAKKIDAIVASMSITDDRKKAIAFSKTYLAAPAIFVAKSGTKGDVSPAALKGKKIGVQSATTFETYAAAVYKDSTLVRYQTQDQIYLELKAGRVDYTLVDKYAVDSFLKSDAGKGMAFVGADIDDEKYFGVGIGIGLRKADEKTLGAALNAAIDGVFASGEYKKLSSKYFAYDVAPKKK</sequence>
<dbReference type="Pfam" id="PF00497">
    <property type="entry name" value="SBP_bac_3"/>
    <property type="match status" value="1"/>
</dbReference>
<evidence type="ECO:0000259" key="7">
    <source>
        <dbReference type="SMART" id="SM00062"/>
    </source>
</evidence>
<evidence type="ECO:0000256" key="1">
    <source>
        <dbReference type="ARBA" id="ARBA00004418"/>
    </source>
</evidence>
<organism evidence="8 9">
    <name type="scientific">Inhella inkyongensis</name>
    <dbReference type="NCBI Taxonomy" id="392593"/>
    <lineage>
        <taxon>Bacteria</taxon>
        <taxon>Pseudomonadati</taxon>
        <taxon>Pseudomonadota</taxon>
        <taxon>Betaproteobacteria</taxon>
        <taxon>Burkholderiales</taxon>
        <taxon>Sphaerotilaceae</taxon>
        <taxon>Inhella</taxon>
    </lineage>
</organism>
<feature type="signal peptide" evidence="6">
    <location>
        <begin position="1"/>
        <end position="23"/>
    </location>
</feature>
<keyword evidence="9" id="KW-1185">Reference proteome</keyword>
<evidence type="ECO:0000256" key="3">
    <source>
        <dbReference type="ARBA" id="ARBA00022448"/>
    </source>
</evidence>
<keyword evidence="5" id="KW-0574">Periplasm</keyword>
<dbReference type="GO" id="GO:0030288">
    <property type="term" value="C:outer membrane-bounded periplasmic space"/>
    <property type="evidence" value="ECO:0007669"/>
    <property type="project" value="InterPro"/>
</dbReference>
<keyword evidence="4 6" id="KW-0732">Signal</keyword>
<dbReference type="PANTHER" id="PTHR35936:SF17">
    <property type="entry name" value="ARGININE-BINDING EXTRACELLULAR PROTEIN ARTP"/>
    <property type="match status" value="1"/>
</dbReference>
<proteinExistence type="inferred from homology"/>
<dbReference type="AlphaFoldDB" id="A0A840S2E3"/>
<keyword evidence="3" id="KW-0813">Transport</keyword>
<dbReference type="SMART" id="SM00062">
    <property type="entry name" value="PBPb"/>
    <property type="match status" value="1"/>
</dbReference>
<feature type="chain" id="PRO_5032523285" evidence="6">
    <location>
        <begin position="24"/>
        <end position="263"/>
    </location>
</feature>
<protein>
    <submittedName>
        <fullName evidence="8">Arginine/ornithine transport system substrate-binding protein</fullName>
    </submittedName>
</protein>
<dbReference type="Gene3D" id="3.40.190.10">
    <property type="entry name" value="Periplasmic binding protein-like II"/>
    <property type="match status" value="2"/>
</dbReference>
<dbReference type="InterPro" id="IPR001638">
    <property type="entry name" value="Solute-binding_3/MltF_N"/>
</dbReference>
<comment type="subcellular location">
    <subcellularLocation>
        <location evidence="1">Periplasm</location>
    </subcellularLocation>
</comment>
<dbReference type="InterPro" id="IPR005768">
    <property type="entry name" value="Lys_Arg_Orn-bd"/>
</dbReference>
<evidence type="ECO:0000256" key="2">
    <source>
        <dbReference type="ARBA" id="ARBA00010333"/>
    </source>
</evidence>
<dbReference type="SUPFAM" id="SSF53850">
    <property type="entry name" value="Periplasmic binding protein-like II"/>
    <property type="match status" value="1"/>
</dbReference>
<comment type="similarity">
    <text evidence="2">Belongs to the bacterial solute-binding protein 3 family.</text>
</comment>
<dbReference type="PANTHER" id="PTHR35936">
    <property type="entry name" value="MEMBRANE-BOUND LYTIC MUREIN TRANSGLYCOSYLASE F"/>
    <property type="match status" value="1"/>
</dbReference>
<gene>
    <name evidence="8" type="ORF">HNQ51_001206</name>
</gene>
<comment type="caution">
    <text evidence="8">The sequence shown here is derived from an EMBL/GenBank/DDBJ whole genome shotgun (WGS) entry which is preliminary data.</text>
</comment>
<reference evidence="8 9" key="1">
    <citation type="submission" date="2020-08" db="EMBL/GenBank/DDBJ databases">
        <title>Genomic Encyclopedia of Type Strains, Phase IV (KMG-IV): sequencing the most valuable type-strain genomes for metagenomic binning, comparative biology and taxonomic classification.</title>
        <authorList>
            <person name="Goeker M."/>
        </authorList>
    </citation>
    <scope>NUCLEOTIDE SEQUENCE [LARGE SCALE GENOMIC DNA]</scope>
    <source>
        <strain evidence="8 9">DSM 23958</strain>
    </source>
</reference>
<feature type="domain" description="Solute-binding protein family 3/N-terminal" evidence="7">
    <location>
        <begin position="30"/>
        <end position="257"/>
    </location>
</feature>
<evidence type="ECO:0000256" key="6">
    <source>
        <dbReference type="SAM" id="SignalP"/>
    </source>
</evidence>
<evidence type="ECO:0000256" key="5">
    <source>
        <dbReference type="ARBA" id="ARBA00022764"/>
    </source>
</evidence>
<dbReference type="NCBIfam" id="TIGR01096">
    <property type="entry name" value="3A0103s03R"/>
    <property type="match status" value="1"/>
</dbReference>
<name>A0A840S2E3_9BURK</name>
<dbReference type="RefSeq" id="WP_246071410.1">
    <property type="nucleotide sequence ID" value="NZ_CP040709.1"/>
</dbReference>
<dbReference type="EMBL" id="JACHHO010000001">
    <property type="protein sequence ID" value="MBB5203913.1"/>
    <property type="molecule type" value="Genomic_DNA"/>
</dbReference>
<evidence type="ECO:0000256" key="4">
    <source>
        <dbReference type="ARBA" id="ARBA00022729"/>
    </source>
</evidence>
<evidence type="ECO:0000313" key="9">
    <source>
        <dbReference type="Proteomes" id="UP000554837"/>
    </source>
</evidence>
<dbReference type="Proteomes" id="UP000554837">
    <property type="component" value="Unassembled WGS sequence"/>
</dbReference>
<accession>A0A840S2E3</accession>